<proteinExistence type="predicted"/>
<dbReference type="InterPro" id="IPR011335">
    <property type="entry name" value="Restrct_endonuc-II-like"/>
</dbReference>
<dbReference type="CDD" id="cd06260">
    <property type="entry name" value="DUF820-like"/>
    <property type="match status" value="1"/>
</dbReference>
<evidence type="ECO:0000313" key="2">
    <source>
        <dbReference type="EMBL" id="BAM02889.1"/>
    </source>
</evidence>
<dbReference type="KEGG" id="phm:PSMK_07300"/>
<gene>
    <name evidence="2" type="ordered locus">PSMK_07300</name>
</gene>
<dbReference type="eggNOG" id="COG4636">
    <property type="taxonomic scope" value="Bacteria"/>
</dbReference>
<sequence length="152" mass="16826">MSPPPGVQHARVAGNLFYELQSQLEATGAGCRCEILAEMDRHVSDDEVLPPDLLIVCDPTQDRWVKKTPERVVEVVSPSSVRRDTIRKRGPSREAGVRSCVLADPETRKLRCLHLDEDGEYVAGPPGFELHDGCRVRVDPERVWDGLADTAG</sequence>
<protein>
    <recommendedName>
        <fullName evidence="1">Putative restriction endonuclease domain-containing protein</fullName>
    </recommendedName>
</protein>
<dbReference type="HOGENOM" id="CLU_076312_0_2_0"/>
<dbReference type="Pfam" id="PF05685">
    <property type="entry name" value="Uma2"/>
    <property type="match status" value="1"/>
</dbReference>
<dbReference type="InterPro" id="IPR012296">
    <property type="entry name" value="Nuclease_put_TT1808"/>
</dbReference>
<name>I0ICA1_PHYMF</name>
<keyword evidence="3" id="KW-1185">Reference proteome</keyword>
<evidence type="ECO:0000313" key="3">
    <source>
        <dbReference type="Proteomes" id="UP000007881"/>
    </source>
</evidence>
<dbReference type="Gene3D" id="3.90.1570.10">
    <property type="entry name" value="tt1808, chain A"/>
    <property type="match status" value="1"/>
</dbReference>
<dbReference type="AlphaFoldDB" id="I0ICA1"/>
<evidence type="ECO:0000259" key="1">
    <source>
        <dbReference type="Pfam" id="PF05685"/>
    </source>
</evidence>
<reference evidence="2 3" key="1">
    <citation type="submission" date="2012-02" db="EMBL/GenBank/DDBJ databases">
        <title>Complete genome sequence of Phycisphaera mikurensis NBRC 102666.</title>
        <authorList>
            <person name="Ankai A."/>
            <person name="Hosoyama A."/>
            <person name="Terui Y."/>
            <person name="Sekine M."/>
            <person name="Fukai R."/>
            <person name="Kato Y."/>
            <person name="Nakamura S."/>
            <person name="Yamada-Narita S."/>
            <person name="Kawakoshi A."/>
            <person name="Fukunaga Y."/>
            <person name="Yamazaki S."/>
            <person name="Fujita N."/>
        </authorList>
    </citation>
    <scope>NUCLEOTIDE SEQUENCE [LARGE SCALE GENOMIC DNA]</scope>
    <source>
        <strain evidence="3">NBRC 102666 / KCTC 22515 / FYK2301M01</strain>
    </source>
</reference>
<accession>I0ICA1</accession>
<organism evidence="2 3">
    <name type="scientific">Phycisphaera mikurensis (strain NBRC 102666 / KCTC 22515 / FYK2301M01)</name>
    <dbReference type="NCBI Taxonomy" id="1142394"/>
    <lineage>
        <taxon>Bacteria</taxon>
        <taxon>Pseudomonadati</taxon>
        <taxon>Planctomycetota</taxon>
        <taxon>Phycisphaerae</taxon>
        <taxon>Phycisphaerales</taxon>
        <taxon>Phycisphaeraceae</taxon>
        <taxon>Phycisphaera</taxon>
    </lineage>
</organism>
<dbReference type="SUPFAM" id="SSF52980">
    <property type="entry name" value="Restriction endonuclease-like"/>
    <property type="match status" value="1"/>
</dbReference>
<dbReference type="STRING" id="1142394.PSMK_07300"/>
<dbReference type="Proteomes" id="UP000007881">
    <property type="component" value="Chromosome"/>
</dbReference>
<feature type="domain" description="Putative restriction endonuclease" evidence="1">
    <location>
        <begin position="1"/>
        <end position="122"/>
    </location>
</feature>
<dbReference type="EMBL" id="AP012338">
    <property type="protein sequence ID" value="BAM02889.1"/>
    <property type="molecule type" value="Genomic_DNA"/>
</dbReference>
<dbReference type="InterPro" id="IPR008538">
    <property type="entry name" value="Uma2"/>
</dbReference>